<feature type="compositionally biased region" description="Acidic residues" evidence="1">
    <location>
        <begin position="342"/>
        <end position="376"/>
    </location>
</feature>
<organism evidence="3 4">
    <name type="scientific">Mycena alexandri</name>
    <dbReference type="NCBI Taxonomy" id="1745969"/>
    <lineage>
        <taxon>Eukaryota</taxon>
        <taxon>Fungi</taxon>
        <taxon>Dikarya</taxon>
        <taxon>Basidiomycota</taxon>
        <taxon>Agaricomycotina</taxon>
        <taxon>Agaricomycetes</taxon>
        <taxon>Agaricomycetidae</taxon>
        <taxon>Agaricales</taxon>
        <taxon>Marasmiineae</taxon>
        <taxon>Mycenaceae</taxon>
        <taxon>Mycena</taxon>
    </lineage>
</organism>
<keyword evidence="2" id="KW-0812">Transmembrane</keyword>
<dbReference type="Proteomes" id="UP001218188">
    <property type="component" value="Unassembled WGS sequence"/>
</dbReference>
<evidence type="ECO:0000313" key="3">
    <source>
        <dbReference type="EMBL" id="KAJ7033365.1"/>
    </source>
</evidence>
<feature type="transmembrane region" description="Helical" evidence="2">
    <location>
        <begin position="51"/>
        <end position="72"/>
    </location>
</feature>
<comment type="caution">
    <text evidence="3">The sequence shown here is derived from an EMBL/GenBank/DDBJ whole genome shotgun (WGS) entry which is preliminary data.</text>
</comment>
<sequence length="386" mass="43073">MLLSIFGYALLSVLLAMSNWDCVLLFLYPHITIFLSSIYSLASRWLTTPTILVVYGLVLIYLLLVVHGLATAHEKRQKRHKNVLVPYYDGNGQLQGWVREEPEMTKSNGPPPEWLSPPAARTRAITAPRSSVSAQTAATLPNFLLESWDGFPDHRFQCHFTRQQVEDTSRLAFYWIADKLPGKRGSTDAITPEKGKLSRFKCAGIIQCKTVVCTVQIAPGSNVARQIEALCTCGSTLRHRSCKVEWSVVFYRDGAVFENSGPHNHPKYTHSLPVLKKKKMELQDFISRQPIPLQSSSHSYTGEDGDDTQGNFDLLHSDQEASAGQDSEEKGNVDVFGAGTNSEDEQNLDSMADEDEDQEDEQDHNEEEDDKEEAADDVAQKPGTQA</sequence>
<accession>A0AAD6X2K5</accession>
<dbReference type="AlphaFoldDB" id="A0AAD6X2K5"/>
<evidence type="ECO:0000256" key="2">
    <source>
        <dbReference type="SAM" id="Phobius"/>
    </source>
</evidence>
<keyword evidence="4" id="KW-1185">Reference proteome</keyword>
<dbReference type="EMBL" id="JARJCM010000065">
    <property type="protein sequence ID" value="KAJ7033365.1"/>
    <property type="molecule type" value="Genomic_DNA"/>
</dbReference>
<evidence type="ECO:0000313" key="4">
    <source>
        <dbReference type="Proteomes" id="UP001218188"/>
    </source>
</evidence>
<keyword evidence="2" id="KW-0472">Membrane</keyword>
<gene>
    <name evidence="3" type="ORF">C8F04DRAFT_1104512</name>
</gene>
<evidence type="ECO:0000256" key="1">
    <source>
        <dbReference type="SAM" id="MobiDB-lite"/>
    </source>
</evidence>
<feature type="region of interest" description="Disordered" evidence="1">
    <location>
        <begin position="288"/>
        <end position="386"/>
    </location>
</feature>
<reference evidence="3" key="1">
    <citation type="submission" date="2023-03" db="EMBL/GenBank/DDBJ databases">
        <title>Massive genome expansion in bonnet fungi (Mycena s.s.) driven by repeated elements and novel gene families across ecological guilds.</title>
        <authorList>
            <consortium name="Lawrence Berkeley National Laboratory"/>
            <person name="Harder C.B."/>
            <person name="Miyauchi S."/>
            <person name="Viragh M."/>
            <person name="Kuo A."/>
            <person name="Thoen E."/>
            <person name="Andreopoulos B."/>
            <person name="Lu D."/>
            <person name="Skrede I."/>
            <person name="Drula E."/>
            <person name="Henrissat B."/>
            <person name="Morin E."/>
            <person name="Kohler A."/>
            <person name="Barry K."/>
            <person name="LaButti K."/>
            <person name="Morin E."/>
            <person name="Salamov A."/>
            <person name="Lipzen A."/>
            <person name="Mereny Z."/>
            <person name="Hegedus B."/>
            <person name="Baldrian P."/>
            <person name="Stursova M."/>
            <person name="Weitz H."/>
            <person name="Taylor A."/>
            <person name="Grigoriev I.V."/>
            <person name="Nagy L.G."/>
            <person name="Martin F."/>
            <person name="Kauserud H."/>
        </authorList>
    </citation>
    <scope>NUCLEOTIDE SEQUENCE</scope>
    <source>
        <strain evidence="3">CBHHK200</strain>
    </source>
</reference>
<proteinExistence type="predicted"/>
<name>A0AAD6X2K5_9AGAR</name>
<keyword evidence="2" id="KW-1133">Transmembrane helix</keyword>
<protein>
    <submittedName>
        <fullName evidence="3">Uncharacterized protein</fullName>
    </submittedName>
</protein>
<feature type="transmembrane region" description="Helical" evidence="2">
    <location>
        <begin position="7"/>
        <end position="31"/>
    </location>
</feature>